<gene>
    <name evidence="1" type="ORF">A1332_19970</name>
</gene>
<dbReference type="Proteomes" id="UP000078090">
    <property type="component" value="Unassembled WGS sequence"/>
</dbReference>
<protein>
    <submittedName>
        <fullName evidence="1">Uncharacterized protein</fullName>
    </submittedName>
</protein>
<name>A0A177LZK2_METMH</name>
<dbReference type="EMBL" id="LUUG01000107">
    <property type="protein sequence ID" value="OAH98800.1"/>
    <property type="molecule type" value="Genomic_DNA"/>
</dbReference>
<reference evidence="1 2" key="1">
    <citation type="submission" date="2016-03" db="EMBL/GenBank/DDBJ databases">
        <authorList>
            <person name="Ploux O."/>
        </authorList>
    </citation>
    <scope>NUCLEOTIDE SEQUENCE [LARGE SCALE GENOMIC DNA]</scope>
    <source>
        <strain evidence="1 2">R-45363</strain>
    </source>
</reference>
<accession>A0A177LZK2</accession>
<dbReference type="AlphaFoldDB" id="A0A177LZK2"/>
<evidence type="ECO:0000313" key="2">
    <source>
        <dbReference type="Proteomes" id="UP000078090"/>
    </source>
</evidence>
<sequence>MSREILQAIADIYKRHDPEDADFYTLEWVQEKCSYFYKSPKELLAILQMSQDRGINTEGALWSKEDGLAAHREMKYSGPVDAYSYELMEKSVELARLEAACKAEEIARKLAIESLQC</sequence>
<organism evidence="1 2">
    <name type="scientific">Methylomonas methanica</name>
    <dbReference type="NCBI Taxonomy" id="421"/>
    <lineage>
        <taxon>Bacteria</taxon>
        <taxon>Pseudomonadati</taxon>
        <taxon>Pseudomonadota</taxon>
        <taxon>Gammaproteobacteria</taxon>
        <taxon>Methylococcales</taxon>
        <taxon>Methylococcaceae</taxon>
        <taxon>Methylomonas</taxon>
    </lineage>
</organism>
<dbReference type="RefSeq" id="WP_064010141.1">
    <property type="nucleotide sequence ID" value="NZ_LUUG01000107.1"/>
</dbReference>
<proteinExistence type="predicted"/>
<evidence type="ECO:0000313" key="1">
    <source>
        <dbReference type="EMBL" id="OAH98800.1"/>
    </source>
</evidence>
<comment type="caution">
    <text evidence="1">The sequence shown here is derived from an EMBL/GenBank/DDBJ whole genome shotgun (WGS) entry which is preliminary data.</text>
</comment>